<dbReference type="PANTHER" id="PTHR31623:SF118">
    <property type="entry name" value="BAHD ACYLTRANSFERASE"/>
    <property type="match status" value="1"/>
</dbReference>
<evidence type="ECO:0000313" key="5">
    <source>
        <dbReference type="Proteomes" id="UP001408789"/>
    </source>
</evidence>
<evidence type="ECO:0000256" key="3">
    <source>
        <dbReference type="ARBA" id="ARBA00023315"/>
    </source>
</evidence>
<keyword evidence="5" id="KW-1185">Reference proteome</keyword>
<comment type="caution">
    <text evidence="4">The sequence shown here is derived from an EMBL/GenBank/DDBJ whole genome shotgun (WGS) entry which is preliminary data.</text>
</comment>
<dbReference type="AlphaFoldDB" id="A0AAP0DKW9"/>
<protein>
    <recommendedName>
        <fullName evidence="6">Acylsugar acyltransferase 3</fullName>
    </recommendedName>
</protein>
<sequence length="443" mass="49891">MWSKLLRFRFSRRQFHTIVSREIIKPSSSTPSHFKTYNLSLLDQTMLNSHTPIVAFYPNLDQTSHDKTKTLELKNSLAKTLTQYYPFAGRVKKTSPTYVDCNDEGVAFIEATNDISLSDFLQRSKHEDLDPLFPDDLIWFDPHIRGDTEGVTCPLAVQVTQFACGGVAVASTLFHKVGDGRTMLNFLNHWARVTAKKDTSLINPQILHYPTRTINLSEMIDRSRVGCVTRSFLFPNRKLNDLKAEVTAMTMESGQPVMNPTRVEVLSWLLHNRAMAAATEKNSGTFKPSGMAFPVDIRGILVEKLSATSVGNLDLSIECPTRNESELKPHILISEMRKMKAAFQCIQNWEAATEIFGQMSPETALETLKRIDDCYIYTSVCRFPMYDIDFGWGKPVKVTFGGTIKNITVLMAAPDGDGIEALVCLEKEDMKILQNDPKLLAFC</sequence>
<dbReference type="Proteomes" id="UP001408789">
    <property type="component" value="Unassembled WGS sequence"/>
</dbReference>
<evidence type="ECO:0000313" key="4">
    <source>
        <dbReference type="EMBL" id="KAK9072878.1"/>
    </source>
</evidence>
<proteinExistence type="inferred from homology"/>
<dbReference type="EMBL" id="JBCNJP010000010">
    <property type="protein sequence ID" value="KAK9072878.1"/>
    <property type="molecule type" value="Genomic_DNA"/>
</dbReference>
<dbReference type="PANTHER" id="PTHR31623">
    <property type="entry name" value="F21J9.9"/>
    <property type="match status" value="1"/>
</dbReference>
<gene>
    <name evidence="4" type="ORF">SSX86_009313</name>
</gene>
<reference evidence="4 5" key="1">
    <citation type="submission" date="2024-04" db="EMBL/GenBank/DDBJ databases">
        <title>The reference genome of an endangered Asteraceae, Deinandra increscens subsp. villosa, native to the Central Coast of California.</title>
        <authorList>
            <person name="Guilliams M."/>
            <person name="Hasenstab-Lehman K."/>
            <person name="Meyer R."/>
            <person name="Mcevoy S."/>
        </authorList>
    </citation>
    <scope>NUCLEOTIDE SEQUENCE [LARGE SCALE GENOMIC DNA]</scope>
    <source>
        <tissue evidence="4">Leaf</tissue>
    </source>
</reference>
<dbReference type="Gene3D" id="3.30.559.10">
    <property type="entry name" value="Chloramphenicol acetyltransferase-like domain"/>
    <property type="match status" value="2"/>
</dbReference>
<evidence type="ECO:0000256" key="1">
    <source>
        <dbReference type="ARBA" id="ARBA00009861"/>
    </source>
</evidence>
<name>A0AAP0DKW9_9ASTR</name>
<dbReference type="Pfam" id="PF02458">
    <property type="entry name" value="Transferase"/>
    <property type="match status" value="1"/>
</dbReference>
<accession>A0AAP0DKW9</accession>
<dbReference type="GO" id="GO:0016746">
    <property type="term" value="F:acyltransferase activity"/>
    <property type="evidence" value="ECO:0007669"/>
    <property type="project" value="UniProtKB-KW"/>
</dbReference>
<organism evidence="4 5">
    <name type="scientific">Deinandra increscens subsp. villosa</name>
    <dbReference type="NCBI Taxonomy" id="3103831"/>
    <lineage>
        <taxon>Eukaryota</taxon>
        <taxon>Viridiplantae</taxon>
        <taxon>Streptophyta</taxon>
        <taxon>Embryophyta</taxon>
        <taxon>Tracheophyta</taxon>
        <taxon>Spermatophyta</taxon>
        <taxon>Magnoliopsida</taxon>
        <taxon>eudicotyledons</taxon>
        <taxon>Gunneridae</taxon>
        <taxon>Pentapetalae</taxon>
        <taxon>asterids</taxon>
        <taxon>campanulids</taxon>
        <taxon>Asterales</taxon>
        <taxon>Asteraceae</taxon>
        <taxon>Asteroideae</taxon>
        <taxon>Heliantheae alliance</taxon>
        <taxon>Madieae</taxon>
        <taxon>Madiinae</taxon>
        <taxon>Deinandra</taxon>
    </lineage>
</organism>
<evidence type="ECO:0000256" key="2">
    <source>
        <dbReference type="ARBA" id="ARBA00022679"/>
    </source>
</evidence>
<evidence type="ECO:0008006" key="6">
    <source>
        <dbReference type="Google" id="ProtNLM"/>
    </source>
</evidence>
<keyword evidence="3" id="KW-0012">Acyltransferase</keyword>
<dbReference type="InterPro" id="IPR023213">
    <property type="entry name" value="CAT-like_dom_sf"/>
</dbReference>
<keyword evidence="2" id="KW-0808">Transferase</keyword>
<comment type="similarity">
    <text evidence="1">Belongs to the plant acyltransferase family.</text>
</comment>